<evidence type="ECO:0000313" key="5">
    <source>
        <dbReference type="EMBL" id="MFD1948462.1"/>
    </source>
</evidence>
<evidence type="ECO:0000256" key="2">
    <source>
        <dbReference type="ARBA" id="ARBA00022679"/>
    </source>
</evidence>
<gene>
    <name evidence="5" type="ORF">ACFSDE_16785</name>
</gene>
<keyword evidence="6" id="KW-1185">Reference proteome</keyword>
<dbReference type="SUPFAM" id="SSF53756">
    <property type="entry name" value="UDP-Glycosyltransferase/glycogen phosphorylase"/>
    <property type="match status" value="1"/>
</dbReference>
<dbReference type="Pfam" id="PF00534">
    <property type="entry name" value="Glycos_transf_1"/>
    <property type="match status" value="1"/>
</dbReference>
<dbReference type="InterPro" id="IPR001296">
    <property type="entry name" value="Glyco_trans_1"/>
</dbReference>
<organism evidence="5 6">
    <name type="scientific">Nocardioides aestuarii</name>
    <dbReference type="NCBI Taxonomy" id="252231"/>
    <lineage>
        <taxon>Bacteria</taxon>
        <taxon>Bacillati</taxon>
        <taxon>Actinomycetota</taxon>
        <taxon>Actinomycetes</taxon>
        <taxon>Propionibacteriales</taxon>
        <taxon>Nocardioidaceae</taxon>
        <taxon>Nocardioides</taxon>
    </lineage>
</organism>
<evidence type="ECO:0000256" key="1">
    <source>
        <dbReference type="ARBA" id="ARBA00022676"/>
    </source>
</evidence>
<reference evidence="6" key="1">
    <citation type="journal article" date="2019" name="Int. J. Syst. Evol. Microbiol.">
        <title>The Global Catalogue of Microorganisms (GCM) 10K type strain sequencing project: providing services to taxonomists for standard genome sequencing and annotation.</title>
        <authorList>
            <consortium name="The Broad Institute Genomics Platform"/>
            <consortium name="The Broad Institute Genome Sequencing Center for Infectious Disease"/>
            <person name="Wu L."/>
            <person name="Ma J."/>
        </authorList>
    </citation>
    <scope>NUCLEOTIDE SEQUENCE [LARGE SCALE GENOMIC DNA]</scope>
    <source>
        <strain evidence="6">CGMCC 1.12477</strain>
    </source>
</reference>
<dbReference type="Proteomes" id="UP001597351">
    <property type="component" value="Unassembled WGS sequence"/>
</dbReference>
<accession>A0ABW4TRY1</accession>
<keyword evidence="2 5" id="KW-0808">Transferase</keyword>
<keyword evidence="1 5" id="KW-0328">Glycosyltransferase</keyword>
<dbReference type="EC" id="2.4.-.-" evidence="5"/>
<dbReference type="PANTHER" id="PTHR45947:SF3">
    <property type="entry name" value="SULFOQUINOVOSYL TRANSFERASE SQD2"/>
    <property type="match status" value="1"/>
</dbReference>
<name>A0ABW4TRY1_9ACTN</name>
<dbReference type="CDD" id="cd03814">
    <property type="entry name" value="GT4-like"/>
    <property type="match status" value="1"/>
</dbReference>
<evidence type="ECO:0000313" key="6">
    <source>
        <dbReference type="Proteomes" id="UP001597351"/>
    </source>
</evidence>
<dbReference type="GO" id="GO:0016757">
    <property type="term" value="F:glycosyltransferase activity"/>
    <property type="evidence" value="ECO:0007669"/>
    <property type="project" value="UniProtKB-KW"/>
</dbReference>
<dbReference type="RefSeq" id="WP_343920539.1">
    <property type="nucleotide sequence ID" value="NZ_BAAAJT010000002.1"/>
</dbReference>
<dbReference type="InterPro" id="IPR028098">
    <property type="entry name" value="Glyco_trans_4-like_N"/>
</dbReference>
<evidence type="ECO:0000259" key="4">
    <source>
        <dbReference type="Pfam" id="PF13439"/>
    </source>
</evidence>
<feature type="domain" description="Glycosyltransferase subfamily 4-like N-terminal" evidence="4">
    <location>
        <begin position="14"/>
        <end position="176"/>
    </location>
</feature>
<feature type="domain" description="Glycosyl transferase family 1" evidence="3">
    <location>
        <begin position="186"/>
        <end position="341"/>
    </location>
</feature>
<protein>
    <submittedName>
        <fullName evidence="5">Glycosyltransferase family 4 protein</fullName>
        <ecNumber evidence="5">2.4.-.-</ecNumber>
    </submittedName>
</protein>
<dbReference type="PANTHER" id="PTHR45947">
    <property type="entry name" value="SULFOQUINOVOSYL TRANSFERASE SQD2"/>
    <property type="match status" value="1"/>
</dbReference>
<dbReference type="InterPro" id="IPR050194">
    <property type="entry name" value="Glycosyltransferase_grp1"/>
</dbReference>
<comment type="caution">
    <text evidence="5">The sequence shown here is derived from an EMBL/GenBank/DDBJ whole genome shotgun (WGS) entry which is preliminary data.</text>
</comment>
<dbReference type="Gene3D" id="3.40.50.2000">
    <property type="entry name" value="Glycogen Phosphorylase B"/>
    <property type="match status" value="2"/>
</dbReference>
<evidence type="ECO:0000259" key="3">
    <source>
        <dbReference type="Pfam" id="PF00534"/>
    </source>
</evidence>
<sequence>MRVLIVSESFLPQVNGVANSVRHVADHLVRTGHDVRVVAPGPGPERHGDVPVVRVRSVGLPGYRSFPLGLPDAAVERAVADFRPDVVHLASPIVVGAAGLRSALRHGVPTVAVYQTDVAGFSRQYGVRVESLIERWVARIHRRADRTLVPSTTSLHQLEEMGAPDLHVWRRGVSLDLFGPDRRDDDLHASWAGPDDDVVVGYVGRLAPEKQVRRLVELADVPGTRLVVVGDGPEREWLERRLPGAVFTGQLGGVELARTFASLDVFVHPGTRETFCQTVQEAQASGAAVVAAAAGGPLDLVEHGRTGLLFDPADQLSLRRAVVAAVRDHDLRDRLAAYARTEVQSRTWASLVDELVDHYLAVLPSSGAQRAIA</sequence>
<dbReference type="EMBL" id="JBHUGD010000003">
    <property type="protein sequence ID" value="MFD1948462.1"/>
    <property type="molecule type" value="Genomic_DNA"/>
</dbReference>
<proteinExistence type="predicted"/>
<dbReference type="Pfam" id="PF13439">
    <property type="entry name" value="Glyco_transf_4"/>
    <property type="match status" value="1"/>
</dbReference>